<gene>
    <name evidence="11" type="primary">radA</name>
    <name evidence="15" type="ORF">BST99_12285</name>
</gene>
<keyword evidence="10 11" id="KW-0234">DNA repair</keyword>
<dbReference type="GO" id="GO:0005829">
    <property type="term" value="C:cytosol"/>
    <property type="evidence" value="ECO:0007669"/>
    <property type="project" value="TreeGrafter"/>
</dbReference>
<dbReference type="RefSeq" id="WP_105002062.1">
    <property type="nucleotide sequence ID" value="NZ_MQVX01000001.1"/>
</dbReference>
<dbReference type="GO" id="GO:0000725">
    <property type="term" value="P:recombinational repair"/>
    <property type="evidence" value="ECO:0007669"/>
    <property type="project" value="UniProtKB-UniRule"/>
</dbReference>
<feature type="short sequence motif" description="RadA KNRFG motif" evidence="11">
    <location>
        <begin position="255"/>
        <end position="259"/>
    </location>
</feature>
<keyword evidence="8 11" id="KW-0346">Stress response</keyword>
<dbReference type="InterPro" id="IPR020588">
    <property type="entry name" value="RecA_ATP-bd"/>
</dbReference>
<dbReference type="Pfam" id="PF13541">
    <property type="entry name" value="ChlI"/>
    <property type="match status" value="1"/>
</dbReference>
<dbReference type="Pfam" id="PF13481">
    <property type="entry name" value="AAA_25"/>
    <property type="match status" value="1"/>
</dbReference>
<evidence type="ECO:0000256" key="13">
    <source>
        <dbReference type="RuleBase" id="RU003555"/>
    </source>
</evidence>
<dbReference type="CDD" id="cd01121">
    <property type="entry name" value="RadA_SMS_N"/>
    <property type="match status" value="1"/>
</dbReference>
<evidence type="ECO:0000256" key="2">
    <source>
        <dbReference type="ARBA" id="ARBA00022741"/>
    </source>
</evidence>
<dbReference type="InterPro" id="IPR004504">
    <property type="entry name" value="DNA_repair_RadA"/>
</dbReference>
<evidence type="ECO:0000256" key="12">
    <source>
        <dbReference type="NCBIfam" id="TIGR00416"/>
    </source>
</evidence>
<dbReference type="InterPro" id="IPR020568">
    <property type="entry name" value="Ribosomal_Su5_D2-typ_SF"/>
</dbReference>
<dbReference type="SUPFAM" id="SSF52540">
    <property type="entry name" value="P-loop containing nucleoside triphosphate hydrolases"/>
    <property type="match status" value="1"/>
</dbReference>
<dbReference type="InterPro" id="IPR003593">
    <property type="entry name" value="AAA+_ATPase"/>
</dbReference>
<dbReference type="GO" id="GO:0008270">
    <property type="term" value="F:zinc ion binding"/>
    <property type="evidence" value="ECO:0007669"/>
    <property type="project" value="UniProtKB-KW"/>
</dbReference>
<feature type="region of interest" description="Lon-protease-like" evidence="11">
    <location>
        <begin position="354"/>
        <end position="462"/>
    </location>
</feature>
<keyword evidence="6 13" id="KW-0862">Zinc</keyword>
<keyword evidence="4 13" id="KW-0863">Zinc-finger</keyword>
<keyword evidence="7 11" id="KW-0067">ATP-binding</keyword>
<evidence type="ECO:0000256" key="6">
    <source>
        <dbReference type="ARBA" id="ARBA00022833"/>
    </source>
</evidence>
<reference evidence="16" key="1">
    <citation type="submission" date="2016-11" db="EMBL/GenBank/DDBJ databases">
        <title>Trade-off between light-utilization and light-protection in marine flavobacteria.</title>
        <authorList>
            <person name="Kumagai Y."/>
            <person name="Yoshizawa S."/>
            <person name="Kogure K."/>
        </authorList>
    </citation>
    <scope>NUCLEOTIDE SEQUENCE [LARGE SCALE GENOMIC DNA]</scope>
    <source>
        <strain evidence="16">SG-18</strain>
    </source>
</reference>
<comment type="function">
    <text evidence="11">Plays a role in repairing double-strand DNA breaks, probably involving stabilizing or processing branched DNA or blocked replication forks.</text>
</comment>
<dbReference type="InterPro" id="IPR041166">
    <property type="entry name" value="Rubredoxin_2"/>
</dbReference>
<sequence length="462" mass="50506">MAKVKTSFFCQNCGASYPKWVGQCTSCKEWNTVVEEVVQRPDKKGWSSAPTARGTAKDASIPRRIQEVENQQYQRIAMPDEELNRVLGGGLVPGSLVLIGGEPGVGKSTLLLQMALQLPLKTLYISGEESAQQIKMRADRMGITSEDCYLLAETRTQSIFTHAEKLQPDLVIIDSIQTIHTDYIDSAAGSISQIRESTAELIKYAKETATPVLLVGHITKEGSIAGPKLLEHMVDAVLQFEGDRHYIYRILRSLKNRFGSTSELGIYEMRSNGMLPVKNPSELLLSSNSQSLSGSAVAATVEGMRPLLVEVQALVSTAVYGTPQRSATGFNAKRLNMLLAILEKKAGFKLGAKDVFLNLTGGIRIEDPALDLAVVAAILSSNVDTPLAKNQCFAAEIGLAGEVRPVQRLDQRISEAAKLGFERIFVARSPRSEIKSEAIEVVQITKLEEVLPFLFQKRASEN</sequence>
<dbReference type="AlphaFoldDB" id="A0A2S7T8Y8"/>
<keyword evidence="2 11" id="KW-0547">Nucleotide-binding</keyword>
<accession>A0A2S7T8Y8</accession>
<evidence type="ECO:0000256" key="9">
    <source>
        <dbReference type="ARBA" id="ARBA00023125"/>
    </source>
</evidence>
<dbReference type="Gene3D" id="3.30.230.10">
    <property type="match status" value="1"/>
</dbReference>
<dbReference type="PANTHER" id="PTHR32472:SF10">
    <property type="entry name" value="DNA REPAIR PROTEIN RADA-LIKE PROTEIN"/>
    <property type="match status" value="1"/>
</dbReference>
<dbReference type="HAMAP" id="MF_01498">
    <property type="entry name" value="RadA_bact"/>
    <property type="match status" value="1"/>
</dbReference>
<dbReference type="FunFam" id="3.40.50.300:FF:000050">
    <property type="entry name" value="DNA repair protein RadA"/>
    <property type="match status" value="1"/>
</dbReference>
<comment type="similarity">
    <text evidence="11 13">Belongs to the RecA family. RadA subfamily.</text>
</comment>
<dbReference type="PRINTS" id="PR01874">
    <property type="entry name" value="DNAREPAIRADA"/>
</dbReference>
<dbReference type="Gene3D" id="3.40.50.300">
    <property type="entry name" value="P-loop containing nucleotide triphosphate hydrolases"/>
    <property type="match status" value="1"/>
</dbReference>
<keyword evidence="3 11" id="KW-0227">DNA damage</keyword>
<dbReference type="EMBL" id="MQVX01000001">
    <property type="protein sequence ID" value="PQJ16389.1"/>
    <property type="molecule type" value="Genomic_DNA"/>
</dbReference>
<dbReference type="GO" id="GO:0005524">
    <property type="term" value="F:ATP binding"/>
    <property type="evidence" value="ECO:0007669"/>
    <property type="project" value="UniProtKB-UniRule"/>
</dbReference>
<evidence type="ECO:0000256" key="10">
    <source>
        <dbReference type="ARBA" id="ARBA00023204"/>
    </source>
</evidence>
<dbReference type="InterPro" id="IPR014721">
    <property type="entry name" value="Ribsml_uS5_D2-typ_fold_subgr"/>
</dbReference>
<keyword evidence="5" id="KW-0378">Hydrolase</keyword>
<dbReference type="NCBIfam" id="TIGR00416">
    <property type="entry name" value="sms"/>
    <property type="match status" value="1"/>
</dbReference>
<keyword evidence="9 11" id="KW-0238">DNA-binding</keyword>
<dbReference type="GO" id="GO:0016787">
    <property type="term" value="F:hydrolase activity"/>
    <property type="evidence" value="ECO:0007669"/>
    <property type="project" value="UniProtKB-KW"/>
</dbReference>
<comment type="domain">
    <text evidence="11">The middle region has homology to RecA with ATPase motifs including the RadA KNRFG motif, while the C-terminus is homologous to Lon protease.</text>
</comment>
<evidence type="ECO:0000313" key="15">
    <source>
        <dbReference type="EMBL" id="PQJ16389.1"/>
    </source>
</evidence>
<evidence type="ECO:0000256" key="1">
    <source>
        <dbReference type="ARBA" id="ARBA00022723"/>
    </source>
</evidence>
<dbReference type="Pfam" id="PF18073">
    <property type="entry name" value="Zn_ribbon_LapB"/>
    <property type="match status" value="1"/>
</dbReference>
<comment type="function">
    <text evidence="13">DNA-dependent ATPase involved in processing of recombination intermediates, plays a role in repairing DNA breaks. Stimulates the branch migration of RecA-mediated strand transfer reactions, allowing the 3' invading strand to extend heteroduplex DNA faster. Binds ssDNA in the presence of ADP but not other nucleotides, has ATPase activity that is stimulated by ssDNA and various branched DNA structures, but inhibited by SSB. Does not have RecA's homology-searching function.</text>
</comment>
<evidence type="ECO:0000259" key="14">
    <source>
        <dbReference type="PROSITE" id="PS50162"/>
    </source>
</evidence>
<name>A0A2S7T8Y8_9FLAO</name>
<evidence type="ECO:0000256" key="5">
    <source>
        <dbReference type="ARBA" id="ARBA00022801"/>
    </source>
</evidence>
<dbReference type="OrthoDB" id="9803906at2"/>
<evidence type="ECO:0000256" key="4">
    <source>
        <dbReference type="ARBA" id="ARBA00022771"/>
    </source>
</evidence>
<evidence type="ECO:0000256" key="11">
    <source>
        <dbReference type="HAMAP-Rule" id="MF_01498"/>
    </source>
</evidence>
<organism evidence="15 16">
    <name type="scientific">Aureicoccus marinus</name>
    <dbReference type="NCBI Taxonomy" id="754435"/>
    <lineage>
        <taxon>Bacteria</taxon>
        <taxon>Pseudomonadati</taxon>
        <taxon>Bacteroidota</taxon>
        <taxon>Flavobacteriia</taxon>
        <taxon>Flavobacteriales</taxon>
        <taxon>Flavobacteriaceae</taxon>
        <taxon>Aureicoccus</taxon>
    </lineage>
</organism>
<dbReference type="SUPFAM" id="SSF54211">
    <property type="entry name" value="Ribosomal protein S5 domain 2-like"/>
    <property type="match status" value="1"/>
</dbReference>
<evidence type="ECO:0000256" key="8">
    <source>
        <dbReference type="ARBA" id="ARBA00023016"/>
    </source>
</evidence>
<dbReference type="PROSITE" id="PS50162">
    <property type="entry name" value="RECA_2"/>
    <property type="match status" value="1"/>
</dbReference>
<comment type="caution">
    <text evidence="15">The sequence shown here is derived from an EMBL/GenBank/DDBJ whole genome shotgun (WGS) entry which is preliminary data.</text>
</comment>
<dbReference type="GO" id="GO:0003684">
    <property type="term" value="F:damaged DNA binding"/>
    <property type="evidence" value="ECO:0007669"/>
    <property type="project" value="InterPro"/>
</dbReference>
<dbReference type="PANTHER" id="PTHR32472">
    <property type="entry name" value="DNA REPAIR PROTEIN RADA"/>
    <property type="match status" value="1"/>
</dbReference>
<feature type="binding site" evidence="11">
    <location>
        <begin position="101"/>
        <end position="108"/>
    </location>
    <ligand>
        <name>ATP</name>
        <dbReference type="ChEBI" id="CHEBI:30616"/>
    </ligand>
</feature>
<evidence type="ECO:0000313" key="16">
    <source>
        <dbReference type="Proteomes" id="UP000239366"/>
    </source>
</evidence>
<evidence type="ECO:0000256" key="3">
    <source>
        <dbReference type="ARBA" id="ARBA00022763"/>
    </source>
</evidence>
<dbReference type="InterPro" id="IPR027417">
    <property type="entry name" value="P-loop_NTPase"/>
</dbReference>
<keyword evidence="1 11" id="KW-0479">Metal-binding</keyword>
<dbReference type="SMART" id="SM00382">
    <property type="entry name" value="AAA"/>
    <property type="match status" value="1"/>
</dbReference>
<dbReference type="Proteomes" id="UP000239366">
    <property type="component" value="Unassembled WGS sequence"/>
</dbReference>
<proteinExistence type="inferred from homology"/>
<evidence type="ECO:0000256" key="7">
    <source>
        <dbReference type="ARBA" id="ARBA00022840"/>
    </source>
</evidence>
<keyword evidence="16" id="KW-1185">Reference proteome</keyword>
<feature type="domain" description="RecA family profile 1" evidence="14">
    <location>
        <begin position="72"/>
        <end position="218"/>
    </location>
</feature>
<protein>
    <recommendedName>
        <fullName evidence="11 12">DNA repair protein RadA</fullName>
    </recommendedName>
</protein>
<dbReference type="GO" id="GO:0140664">
    <property type="term" value="F:ATP-dependent DNA damage sensor activity"/>
    <property type="evidence" value="ECO:0007669"/>
    <property type="project" value="InterPro"/>
</dbReference>